<feature type="domain" description="Response regulatory" evidence="3">
    <location>
        <begin position="15"/>
        <end position="129"/>
    </location>
</feature>
<dbReference type="RefSeq" id="WP_114714310.1">
    <property type="nucleotide sequence ID" value="NZ_KZ857261.1"/>
</dbReference>
<dbReference type="GO" id="GO:0000160">
    <property type="term" value="P:phosphorelay signal transduction system"/>
    <property type="evidence" value="ECO:0007669"/>
    <property type="project" value="InterPro"/>
</dbReference>
<evidence type="ECO:0000313" key="4">
    <source>
        <dbReference type="EMBL" id="RDJ08689.1"/>
    </source>
</evidence>
<dbReference type="Pfam" id="PF00072">
    <property type="entry name" value="Response_reg"/>
    <property type="match status" value="1"/>
</dbReference>
<reference evidence="4 5" key="1">
    <citation type="submission" date="2017-03" db="EMBL/GenBank/DDBJ databases">
        <title>Genome analysis of Rhizobial strains effectives or ineffectives for nitrogen fixation isolated from bean seeds.</title>
        <authorList>
            <person name="Peralta H."/>
            <person name="Aguilar-Vera A."/>
            <person name="Mora Y."/>
            <person name="Vargas-Lagunas C."/>
            <person name="Girard L."/>
            <person name="Mora J."/>
        </authorList>
    </citation>
    <scope>NUCLEOTIDE SEQUENCE [LARGE SCALE GENOMIC DNA]</scope>
    <source>
        <strain evidence="4 5">CCGM3</strain>
    </source>
</reference>
<dbReference type="Gene3D" id="3.40.50.2300">
    <property type="match status" value="1"/>
</dbReference>
<evidence type="ECO:0000313" key="5">
    <source>
        <dbReference type="Proteomes" id="UP000254939"/>
    </source>
</evidence>
<proteinExistence type="predicted"/>
<dbReference type="PROSITE" id="PS50110">
    <property type="entry name" value="RESPONSE_REGULATORY"/>
    <property type="match status" value="1"/>
</dbReference>
<gene>
    <name evidence="4" type="ORF">B5K06_19170</name>
</gene>
<dbReference type="Proteomes" id="UP000254939">
    <property type="component" value="Unassembled WGS sequence"/>
</dbReference>
<keyword evidence="1 2" id="KW-0597">Phosphoprotein</keyword>
<evidence type="ECO:0000256" key="1">
    <source>
        <dbReference type="ARBA" id="ARBA00022553"/>
    </source>
</evidence>
<dbReference type="OrthoDB" id="9782655at2"/>
<feature type="modified residue" description="4-aspartylphosphate" evidence="2">
    <location>
        <position position="64"/>
    </location>
</feature>
<dbReference type="InterPro" id="IPR011006">
    <property type="entry name" value="CheY-like_superfamily"/>
</dbReference>
<dbReference type="InterPro" id="IPR050595">
    <property type="entry name" value="Bact_response_regulator"/>
</dbReference>
<name>A0A370KKI2_9HYPH</name>
<protein>
    <submittedName>
        <fullName evidence="4">Two-component system response regulator</fullName>
    </submittedName>
</protein>
<evidence type="ECO:0000256" key="2">
    <source>
        <dbReference type="PROSITE-ProRule" id="PRU00169"/>
    </source>
</evidence>
<evidence type="ECO:0000259" key="3">
    <source>
        <dbReference type="PROSITE" id="PS50110"/>
    </source>
</evidence>
<dbReference type="SUPFAM" id="SSF52172">
    <property type="entry name" value="CheY-like"/>
    <property type="match status" value="1"/>
</dbReference>
<dbReference type="SMART" id="SM00448">
    <property type="entry name" value="REC"/>
    <property type="match status" value="1"/>
</dbReference>
<dbReference type="InterPro" id="IPR001789">
    <property type="entry name" value="Sig_transdc_resp-reg_receiver"/>
</dbReference>
<organism evidence="4 5">
    <name type="scientific">Rhizobium grahamii</name>
    <dbReference type="NCBI Taxonomy" id="1120045"/>
    <lineage>
        <taxon>Bacteria</taxon>
        <taxon>Pseudomonadati</taxon>
        <taxon>Pseudomonadota</taxon>
        <taxon>Alphaproteobacteria</taxon>
        <taxon>Hyphomicrobiales</taxon>
        <taxon>Rhizobiaceae</taxon>
        <taxon>Rhizobium/Agrobacterium group</taxon>
        <taxon>Rhizobium</taxon>
    </lineage>
</organism>
<dbReference type="PANTHER" id="PTHR44591:SF25">
    <property type="entry name" value="CHEMOTAXIS TWO-COMPONENT RESPONSE REGULATOR"/>
    <property type="match status" value="1"/>
</dbReference>
<dbReference type="AlphaFoldDB" id="A0A370KKI2"/>
<dbReference type="PANTHER" id="PTHR44591">
    <property type="entry name" value="STRESS RESPONSE REGULATOR PROTEIN 1"/>
    <property type="match status" value="1"/>
</dbReference>
<accession>A0A370KKI2</accession>
<dbReference type="EMBL" id="NAAC01000018">
    <property type="protein sequence ID" value="RDJ08689.1"/>
    <property type="molecule type" value="Genomic_DNA"/>
</dbReference>
<comment type="caution">
    <text evidence="4">The sequence shown here is derived from an EMBL/GenBank/DDBJ whole genome shotgun (WGS) entry which is preliminary data.</text>
</comment>
<sequence length="134" mass="14332">MVAVTELAMEGVRPLVSVVDDDVSVRESLPALLQSFGLDSIAFASAEEFLGSGALATTSCLLLDVVMTGMSGPDLQCELQRRNSPVPVVFITANHDESLRSRLLAQGASDCLLKPFLDNTLEKAVLRALADRSR</sequence>